<dbReference type="InterPro" id="IPR002376">
    <property type="entry name" value="Formyl_transf_N"/>
</dbReference>
<evidence type="ECO:0000256" key="5">
    <source>
        <dbReference type="ARBA" id="ARBA00038440"/>
    </source>
</evidence>
<dbReference type="UniPathway" id="UPA00074">
    <property type="reaction ID" value="UER00126"/>
</dbReference>
<dbReference type="Pfam" id="PF00551">
    <property type="entry name" value="Formyl_trans_N"/>
    <property type="match status" value="1"/>
</dbReference>
<proteinExistence type="inferred from homology"/>
<dbReference type="InterPro" id="IPR004607">
    <property type="entry name" value="GART"/>
</dbReference>
<evidence type="ECO:0000256" key="3">
    <source>
        <dbReference type="ARBA" id="ARBA00022679"/>
    </source>
</evidence>
<dbReference type="PROSITE" id="PS00373">
    <property type="entry name" value="GART"/>
    <property type="match status" value="1"/>
</dbReference>
<dbReference type="GO" id="GO:0006189">
    <property type="term" value="P:'de novo' IMP biosynthetic process"/>
    <property type="evidence" value="ECO:0007669"/>
    <property type="project" value="UniProtKB-UniPathway"/>
</dbReference>
<feature type="domain" description="Formyl transferase N-terminal" evidence="9">
    <location>
        <begin position="3"/>
        <end position="182"/>
    </location>
</feature>
<dbReference type="InterPro" id="IPR001555">
    <property type="entry name" value="GART_AS"/>
</dbReference>
<comment type="similarity">
    <text evidence="5">Belongs to the GART family.</text>
</comment>
<dbReference type="AlphaFoldDB" id="A0A645C338"/>
<dbReference type="EC" id="2.1.2.2" evidence="2"/>
<evidence type="ECO:0000259" key="9">
    <source>
        <dbReference type="Pfam" id="PF00551"/>
    </source>
</evidence>
<evidence type="ECO:0000256" key="8">
    <source>
        <dbReference type="ARBA" id="ARBA00047664"/>
    </source>
</evidence>
<evidence type="ECO:0000256" key="4">
    <source>
        <dbReference type="ARBA" id="ARBA00022755"/>
    </source>
</evidence>
<evidence type="ECO:0000256" key="2">
    <source>
        <dbReference type="ARBA" id="ARBA00012254"/>
    </source>
</evidence>
<sequence>MRKIAVFASGTGTNFDAIQSAIENGLLNASIELVVVDKPEAKVIEKAQAKNIKTFVFNPKDYSSKEEYEKVIVEKCQENGIETIVLAGYMRILSDVLLNAYPNQILNIHPSLLPAFKGKDAIGQAFDYGVKVMGVSIHYVNAEMDGGRIIAQRSFDVQDGMTRDDVEKEIHKIEHELYPETLKKLLEENV</sequence>
<dbReference type="PANTHER" id="PTHR43369:SF2">
    <property type="entry name" value="PHOSPHORIBOSYLGLYCINAMIDE FORMYLTRANSFERASE"/>
    <property type="match status" value="1"/>
</dbReference>
<reference evidence="10" key="1">
    <citation type="submission" date="2019-08" db="EMBL/GenBank/DDBJ databases">
        <authorList>
            <person name="Kucharzyk K."/>
            <person name="Murdoch R.W."/>
            <person name="Higgins S."/>
            <person name="Loffler F."/>
        </authorList>
    </citation>
    <scope>NUCLEOTIDE SEQUENCE</scope>
</reference>
<dbReference type="GO" id="GO:0004644">
    <property type="term" value="F:phosphoribosylglycinamide formyltransferase activity"/>
    <property type="evidence" value="ECO:0007669"/>
    <property type="project" value="UniProtKB-EC"/>
</dbReference>
<comment type="pathway">
    <text evidence="1">Purine metabolism; IMP biosynthesis via de novo pathway; N(2)-formyl-N(1)-(5-phospho-D-ribosyl)glycinamide from N(1)-(5-phospho-D-ribosyl)glycinamide (10-formyl THF route): step 1/1.</text>
</comment>
<dbReference type="CDD" id="cd08645">
    <property type="entry name" value="FMT_core_GART"/>
    <property type="match status" value="1"/>
</dbReference>
<evidence type="ECO:0000256" key="1">
    <source>
        <dbReference type="ARBA" id="ARBA00005054"/>
    </source>
</evidence>
<evidence type="ECO:0000313" key="10">
    <source>
        <dbReference type="EMBL" id="MPM68384.1"/>
    </source>
</evidence>
<evidence type="ECO:0000256" key="6">
    <source>
        <dbReference type="ARBA" id="ARBA00041324"/>
    </source>
</evidence>
<accession>A0A645C338</accession>
<dbReference type="Gene3D" id="3.40.50.170">
    <property type="entry name" value="Formyl transferase, N-terminal domain"/>
    <property type="match status" value="1"/>
</dbReference>
<gene>
    <name evidence="10" type="primary">purN_30</name>
    <name evidence="10" type="ORF">SDC9_115316</name>
</gene>
<evidence type="ECO:0000256" key="7">
    <source>
        <dbReference type="ARBA" id="ARBA00041682"/>
    </source>
</evidence>
<dbReference type="InterPro" id="IPR036477">
    <property type="entry name" value="Formyl_transf_N_sf"/>
</dbReference>
<keyword evidence="3 10" id="KW-0808">Transferase</keyword>
<dbReference type="NCBIfam" id="TIGR00639">
    <property type="entry name" value="PurN"/>
    <property type="match status" value="1"/>
</dbReference>
<dbReference type="SUPFAM" id="SSF53328">
    <property type="entry name" value="Formyltransferase"/>
    <property type="match status" value="1"/>
</dbReference>
<dbReference type="HAMAP" id="MF_01930">
    <property type="entry name" value="PurN"/>
    <property type="match status" value="1"/>
</dbReference>
<comment type="caution">
    <text evidence="10">The sequence shown here is derived from an EMBL/GenBank/DDBJ whole genome shotgun (WGS) entry which is preliminary data.</text>
</comment>
<name>A0A645C338_9ZZZZ</name>
<organism evidence="10">
    <name type="scientific">bioreactor metagenome</name>
    <dbReference type="NCBI Taxonomy" id="1076179"/>
    <lineage>
        <taxon>unclassified sequences</taxon>
        <taxon>metagenomes</taxon>
        <taxon>ecological metagenomes</taxon>
    </lineage>
</organism>
<protein>
    <recommendedName>
        <fullName evidence="2">phosphoribosylglycinamide formyltransferase 1</fullName>
        <ecNumber evidence="2">2.1.2.2</ecNumber>
    </recommendedName>
    <alternativeName>
        <fullName evidence="7">5'-phosphoribosylglycinamide transformylase</fullName>
    </alternativeName>
    <alternativeName>
        <fullName evidence="6">GAR transformylase</fullName>
    </alternativeName>
</protein>
<comment type="catalytic activity">
    <reaction evidence="8">
        <text>N(1)-(5-phospho-beta-D-ribosyl)glycinamide + (6R)-10-formyltetrahydrofolate = N(2)-formyl-N(1)-(5-phospho-beta-D-ribosyl)glycinamide + (6S)-5,6,7,8-tetrahydrofolate + H(+)</text>
        <dbReference type="Rhea" id="RHEA:15053"/>
        <dbReference type="ChEBI" id="CHEBI:15378"/>
        <dbReference type="ChEBI" id="CHEBI:57453"/>
        <dbReference type="ChEBI" id="CHEBI:143788"/>
        <dbReference type="ChEBI" id="CHEBI:147286"/>
        <dbReference type="ChEBI" id="CHEBI:195366"/>
        <dbReference type="EC" id="2.1.2.2"/>
    </reaction>
</comment>
<dbReference type="EMBL" id="VSSQ01022227">
    <property type="protein sequence ID" value="MPM68384.1"/>
    <property type="molecule type" value="Genomic_DNA"/>
</dbReference>
<dbReference type="GO" id="GO:0005829">
    <property type="term" value="C:cytosol"/>
    <property type="evidence" value="ECO:0007669"/>
    <property type="project" value="TreeGrafter"/>
</dbReference>
<keyword evidence="4" id="KW-0658">Purine biosynthesis</keyword>
<dbReference type="PANTHER" id="PTHR43369">
    <property type="entry name" value="PHOSPHORIBOSYLGLYCINAMIDE FORMYLTRANSFERASE"/>
    <property type="match status" value="1"/>
</dbReference>